<dbReference type="CDD" id="cd04187">
    <property type="entry name" value="DPM1_like_bac"/>
    <property type="match status" value="1"/>
</dbReference>
<dbReference type="EMBL" id="JBHSBL010000003">
    <property type="protein sequence ID" value="MFC4063719.1"/>
    <property type="molecule type" value="Genomic_DNA"/>
</dbReference>
<evidence type="ECO:0000256" key="5">
    <source>
        <dbReference type="ARBA" id="ARBA00022692"/>
    </source>
</evidence>
<protein>
    <submittedName>
        <fullName evidence="10">Glycosyltransferase family 2 protein</fullName>
        <ecNumber evidence="10">2.4.-.-</ecNumber>
    </submittedName>
</protein>
<comment type="similarity">
    <text evidence="2">Belongs to the glycosyltransferase 2 family.</text>
</comment>
<proteinExistence type="inferred from homology"/>
<evidence type="ECO:0000256" key="8">
    <source>
        <dbReference type="SAM" id="Phobius"/>
    </source>
</evidence>
<keyword evidence="5 8" id="KW-0812">Transmembrane</keyword>
<evidence type="ECO:0000313" key="11">
    <source>
        <dbReference type="Proteomes" id="UP001595867"/>
    </source>
</evidence>
<dbReference type="GO" id="GO:0016757">
    <property type="term" value="F:glycosyltransferase activity"/>
    <property type="evidence" value="ECO:0007669"/>
    <property type="project" value="UniProtKB-KW"/>
</dbReference>
<keyword evidence="7 8" id="KW-0472">Membrane</keyword>
<keyword evidence="11" id="KW-1185">Reference proteome</keyword>
<accession>A0ABV8IHL4</accession>
<keyword evidence="6 8" id="KW-1133">Transmembrane helix</keyword>
<dbReference type="InterPro" id="IPR050256">
    <property type="entry name" value="Glycosyltransferase_2"/>
</dbReference>
<dbReference type="PANTHER" id="PTHR48090">
    <property type="entry name" value="UNDECAPRENYL-PHOSPHATE 4-DEOXY-4-FORMAMIDO-L-ARABINOSE TRANSFERASE-RELATED"/>
    <property type="match status" value="1"/>
</dbReference>
<comment type="subcellular location">
    <subcellularLocation>
        <location evidence="1">Membrane</location>
        <topology evidence="1">Multi-pass membrane protein</topology>
    </subcellularLocation>
</comment>
<dbReference type="RefSeq" id="WP_378064760.1">
    <property type="nucleotide sequence ID" value="NZ_JBHSBL010000003.1"/>
</dbReference>
<dbReference type="PANTHER" id="PTHR48090:SF1">
    <property type="entry name" value="PROPHAGE BACTOPRENOL GLUCOSYL TRANSFERASE HOMOLOG"/>
    <property type="match status" value="1"/>
</dbReference>
<dbReference type="Proteomes" id="UP001595867">
    <property type="component" value="Unassembled WGS sequence"/>
</dbReference>
<evidence type="ECO:0000256" key="3">
    <source>
        <dbReference type="ARBA" id="ARBA00022676"/>
    </source>
</evidence>
<gene>
    <name evidence="10" type="ORF">ACFO0C_02160</name>
</gene>
<dbReference type="Gene3D" id="3.90.550.10">
    <property type="entry name" value="Spore Coat Polysaccharide Biosynthesis Protein SpsA, Chain A"/>
    <property type="match status" value="1"/>
</dbReference>
<organism evidence="10 11">
    <name type="scientific">Actinoplanes subglobosus</name>
    <dbReference type="NCBI Taxonomy" id="1547892"/>
    <lineage>
        <taxon>Bacteria</taxon>
        <taxon>Bacillati</taxon>
        <taxon>Actinomycetota</taxon>
        <taxon>Actinomycetes</taxon>
        <taxon>Micromonosporales</taxon>
        <taxon>Micromonosporaceae</taxon>
        <taxon>Actinoplanes</taxon>
    </lineage>
</organism>
<dbReference type="InterPro" id="IPR029044">
    <property type="entry name" value="Nucleotide-diphossugar_trans"/>
</dbReference>
<evidence type="ECO:0000256" key="2">
    <source>
        <dbReference type="ARBA" id="ARBA00006739"/>
    </source>
</evidence>
<evidence type="ECO:0000256" key="7">
    <source>
        <dbReference type="ARBA" id="ARBA00023136"/>
    </source>
</evidence>
<sequence length="326" mass="36064">MTALSVVIPMYNEEAVIPVLVARLRPVLDSLDVEYEVVAVDDGSADDTANLVERCRLDWPQLRLIRLRRNSGHQAALTAGLHRSAGDWVVSIDADLQDPPETIREMLRVAREENVDVVYGVRSDRTTDTVFKRNTAGLYYRLMRRIVGPDLPSQAGDFRLVSRSVVEVLRRMPERVPVYRLLIPSLGFSSRAVSYTRERRAAGETKYPLRKMVALAWDSTADFTAAPLRLATWLGMAAFAASLIAMVFGLVVWANGTVIPGWTSLFLAVLLFAAVQLICLGLLGEYVARIYRTLQSRPAFHIGSDSADTPVPASVVPAQRTPATMP</sequence>
<evidence type="ECO:0000313" key="10">
    <source>
        <dbReference type="EMBL" id="MFC4063719.1"/>
    </source>
</evidence>
<feature type="transmembrane region" description="Helical" evidence="8">
    <location>
        <begin position="265"/>
        <end position="288"/>
    </location>
</feature>
<evidence type="ECO:0000256" key="4">
    <source>
        <dbReference type="ARBA" id="ARBA00022679"/>
    </source>
</evidence>
<feature type="transmembrane region" description="Helical" evidence="8">
    <location>
        <begin position="230"/>
        <end position="253"/>
    </location>
</feature>
<evidence type="ECO:0000259" key="9">
    <source>
        <dbReference type="Pfam" id="PF00535"/>
    </source>
</evidence>
<name>A0ABV8IHL4_9ACTN</name>
<dbReference type="SUPFAM" id="SSF53448">
    <property type="entry name" value="Nucleotide-diphospho-sugar transferases"/>
    <property type="match status" value="1"/>
</dbReference>
<dbReference type="EC" id="2.4.-.-" evidence="10"/>
<keyword evidence="4 10" id="KW-0808">Transferase</keyword>
<evidence type="ECO:0000256" key="6">
    <source>
        <dbReference type="ARBA" id="ARBA00022989"/>
    </source>
</evidence>
<dbReference type="Pfam" id="PF00535">
    <property type="entry name" value="Glycos_transf_2"/>
    <property type="match status" value="1"/>
</dbReference>
<comment type="caution">
    <text evidence="10">The sequence shown here is derived from an EMBL/GenBank/DDBJ whole genome shotgun (WGS) entry which is preliminary data.</text>
</comment>
<reference evidence="11" key="1">
    <citation type="journal article" date="2019" name="Int. J. Syst. Evol. Microbiol.">
        <title>The Global Catalogue of Microorganisms (GCM) 10K type strain sequencing project: providing services to taxonomists for standard genome sequencing and annotation.</title>
        <authorList>
            <consortium name="The Broad Institute Genomics Platform"/>
            <consortium name="The Broad Institute Genome Sequencing Center for Infectious Disease"/>
            <person name="Wu L."/>
            <person name="Ma J."/>
        </authorList>
    </citation>
    <scope>NUCLEOTIDE SEQUENCE [LARGE SCALE GENOMIC DNA]</scope>
    <source>
        <strain evidence="11">TBRC 5832</strain>
    </source>
</reference>
<dbReference type="InterPro" id="IPR001173">
    <property type="entry name" value="Glyco_trans_2-like"/>
</dbReference>
<evidence type="ECO:0000256" key="1">
    <source>
        <dbReference type="ARBA" id="ARBA00004141"/>
    </source>
</evidence>
<keyword evidence="3 10" id="KW-0328">Glycosyltransferase</keyword>
<feature type="domain" description="Glycosyltransferase 2-like" evidence="9">
    <location>
        <begin position="5"/>
        <end position="168"/>
    </location>
</feature>